<evidence type="ECO:0000256" key="1">
    <source>
        <dbReference type="ARBA" id="ARBA00004584"/>
    </source>
</evidence>
<dbReference type="GO" id="GO:0051301">
    <property type="term" value="P:cell division"/>
    <property type="evidence" value="ECO:0007669"/>
    <property type="project" value="UniProtKB-KW"/>
</dbReference>
<comment type="similarity">
    <text evidence="2">Belongs to the shugoshin family.</text>
</comment>
<comment type="caution">
    <text evidence="12">The sequence shown here is derived from an EMBL/GenBank/DDBJ whole genome shotgun (WGS) entry which is preliminary data.</text>
</comment>
<keyword evidence="6" id="KW-0175">Coiled coil</keyword>
<feature type="region of interest" description="Disordered" evidence="9">
    <location>
        <begin position="313"/>
        <end position="511"/>
    </location>
</feature>
<keyword evidence="3" id="KW-0158">Chromosome</keyword>
<feature type="domain" description="Shugoshin N-terminal coiled-coil" evidence="11">
    <location>
        <begin position="25"/>
        <end position="65"/>
    </location>
</feature>
<comment type="subcellular location">
    <subcellularLocation>
        <location evidence="1">Chromosome</location>
        <location evidence="1">Centromere</location>
    </subcellularLocation>
</comment>
<feature type="domain" description="Shugoshin C-terminal" evidence="10">
    <location>
        <begin position="379"/>
        <end position="401"/>
    </location>
</feature>
<feature type="compositionally biased region" description="Pro residues" evidence="9">
    <location>
        <begin position="111"/>
        <end position="123"/>
    </location>
</feature>
<gene>
    <name evidence="12" type="ORF">R3P38DRAFT_2627765</name>
</gene>
<dbReference type="GO" id="GO:0045132">
    <property type="term" value="P:meiotic chromosome segregation"/>
    <property type="evidence" value="ECO:0007669"/>
    <property type="project" value="InterPro"/>
</dbReference>
<evidence type="ECO:0000256" key="7">
    <source>
        <dbReference type="ARBA" id="ARBA00023306"/>
    </source>
</evidence>
<evidence type="ECO:0000256" key="2">
    <source>
        <dbReference type="ARBA" id="ARBA00010845"/>
    </source>
</evidence>
<evidence type="ECO:0000256" key="4">
    <source>
        <dbReference type="ARBA" id="ARBA00022618"/>
    </source>
</evidence>
<evidence type="ECO:0000256" key="3">
    <source>
        <dbReference type="ARBA" id="ARBA00022454"/>
    </source>
</evidence>
<evidence type="ECO:0000313" key="12">
    <source>
        <dbReference type="EMBL" id="KAK7024070.1"/>
    </source>
</evidence>
<feature type="compositionally biased region" description="Low complexity" evidence="9">
    <location>
        <begin position="343"/>
        <end position="353"/>
    </location>
</feature>
<feature type="compositionally biased region" description="Pro residues" evidence="9">
    <location>
        <begin position="315"/>
        <end position="327"/>
    </location>
</feature>
<evidence type="ECO:0000256" key="5">
    <source>
        <dbReference type="ARBA" id="ARBA00022829"/>
    </source>
</evidence>
<dbReference type="InterPro" id="IPR011515">
    <property type="entry name" value="Shugoshin_C"/>
</dbReference>
<dbReference type="Pfam" id="PF07558">
    <property type="entry name" value="Shugoshin_N"/>
    <property type="match status" value="1"/>
</dbReference>
<evidence type="ECO:0000313" key="13">
    <source>
        <dbReference type="Proteomes" id="UP001362999"/>
    </source>
</evidence>
<reference evidence="12 13" key="1">
    <citation type="journal article" date="2024" name="J Genomics">
        <title>Draft genome sequencing and assembly of Favolaschia claudopus CIRM-BRFM 2984 isolated from oak limbs.</title>
        <authorList>
            <person name="Navarro D."/>
            <person name="Drula E."/>
            <person name="Chaduli D."/>
            <person name="Cazenave R."/>
            <person name="Ahrendt S."/>
            <person name="Wang J."/>
            <person name="Lipzen A."/>
            <person name="Daum C."/>
            <person name="Barry K."/>
            <person name="Grigoriev I.V."/>
            <person name="Favel A."/>
            <person name="Rosso M.N."/>
            <person name="Martin F."/>
        </authorList>
    </citation>
    <scope>NUCLEOTIDE SEQUENCE [LARGE SCALE GENOMIC DNA]</scope>
    <source>
        <strain evidence="12 13">CIRM-BRFM 2984</strain>
    </source>
</reference>
<dbReference type="Pfam" id="PF07557">
    <property type="entry name" value="Shugoshin_C"/>
    <property type="match status" value="1"/>
</dbReference>
<proteinExistence type="inferred from homology"/>
<dbReference type="Proteomes" id="UP001362999">
    <property type="component" value="Unassembled WGS sequence"/>
</dbReference>
<dbReference type="InterPro" id="IPR011516">
    <property type="entry name" value="Shugoshin_N"/>
</dbReference>
<evidence type="ECO:0000259" key="10">
    <source>
        <dbReference type="Pfam" id="PF07557"/>
    </source>
</evidence>
<feature type="compositionally biased region" description="Low complexity" evidence="9">
    <location>
        <begin position="422"/>
        <end position="465"/>
    </location>
</feature>
<evidence type="ECO:0000256" key="8">
    <source>
        <dbReference type="ARBA" id="ARBA00023328"/>
    </source>
</evidence>
<keyword evidence="13" id="KW-1185">Reference proteome</keyword>
<feature type="compositionally biased region" description="Basic and acidic residues" evidence="9">
    <location>
        <begin position="242"/>
        <end position="259"/>
    </location>
</feature>
<sequence length="532" mass="57863">MSRRESRVSMNVRQNDALFEFENFKKKFLLANKHITKLNSTLSMKIEELNTEIATLCSENLRLRTSEIALAAQLKREREKSRKIMSDAETATQALMSQFGFLRQTFNIPVHAPPSPTPTPPRRPISSPRNSTYANNVNRLAREPQVSNIHEDEEPEEVPPSPRKTKKKARLSASKLPLPARSSTPPVTLGTPAPSAPVLAPPHLDLSVLALPTKKRRQSGLLLDLGVVDIDALEVEEETEYEQPRDKEKEVKRRTRDDATLLAAVIKPKPKLKDVTNANPPRSRSKTDTALDSALAPLTLETQVQARAFLVAAPASPPPPEPQPRPVPTQLAVAPPEPPPQPVSSGSSSSLDSASDRASEQRGYTTEPTSAAPEVETGGRERRTRKSVNYTEPKLNTKMRKSGLPAGSVPAQDPAPTKRSRSSAAAAVPVSSSGSGSSSSSGNTTRRPSPPLRTSTRPSPPLAGSDVEEDGEESDGWADGEYVPSWGATSHVNVEGRRRTPAGRPRKGEAGVVVEEWAREREKEARRHSAVV</sequence>
<dbReference type="GO" id="GO:0000779">
    <property type="term" value="C:condensed chromosome, centromeric region"/>
    <property type="evidence" value="ECO:0007669"/>
    <property type="project" value="UniProtKB-ARBA"/>
</dbReference>
<feature type="region of interest" description="Disordered" evidence="9">
    <location>
        <begin position="236"/>
        <end position="291"/>
    </location>
</feature>
<keyword evidence="8" id="KW-0137">Centromere</keyword>
<feature type="region of interest" description="Disordered" evidence="9">
    <location>
        <begin position="108"/>
        <end position="192"/>
    </location>
</feature>
<name>A0AAW0BDW1_9AGAR</name>
<keyword evidence="7" id="KW-0131">Cell cycle</keyword>
<organism evidence="12 13">
    <name type="scientific">Favolaschia claudopus</name>
    <dbReference type="NCBI Taxonomy" id="2862362"/>
    <lineage>
        <taxon>Eukaryota</taxon>
        <taxon>Fungi</taxon>
        <taxon>Dikarya</taxon>
        <taxon>Basidiomycota</taxon>
        <taxon>Agaricomycotina</taxon>
        <taxon>Agaricomycetes</taxon>
        <taxon>Agaricomycetidae</taxon>
        <taxon>Agaricales</taxon>
        <taxon>Marasmiineae</taxon>
        <taxon>Mycenaceae</taxon>
        <taxon>Favolaschia</taxon>
    </lineage>
</organism>
<dbReference type="AlphaFoldDB" id="A0AAW0BDW1"/>
<evidence type="ECO:0000259" key="11">
    <source>
        <dbReference type="Pfam" id="PF07558"/>
    </source>
</evidence>
<protein>
    <recommendedName>
        <fullName evidence="14">Shugoshin C-terminal domain-containing protein</fullName>
    </recommendedName>
</protein>
<keyword evidence="5" id="KW-0159">Chromosome partition</keyword>
<accession>A0AAW0BDW1</accession>
<evidence type="ECO:0000256" key="6">
    <source>
        <dbReference type="ARBA" id="ARBA00023054"/>
    </source>
</evidence>
<dbReference type="EMBL" id="JAWWNJ010000035">
    <property type="protein sequence ID" value="KAK7024070.1"/>
    <property type="molecule type" value="Genomic_DNA"/>
</dbReference>
<feature type="compositionally biased region" description="Acidic residues" evidence="9">
    <location>
        <begin position="466"/>
        <end position="478"/>
    </location>
</feature>
<evidence type="ECO:0008006" key="14">
    <source>
        <dbReference type="Google" id="ProtNLM"/>
    </source>
</evidence>
<dbReference type="GO" id="GO:0005634">
    <property type="term" value="C:nucleus"/>
    <property type="evidence" value="ECO:0007669"/>
    <property type="project" value="InterPro"/>
</dbReference>
<evidence type="ECO:0000256" key="9">
    <source>
        <dbReference type="SAM" id="MobiDB-lite"/>
    </source>
</evidence>
<keyword evidence="4" id="KW-0132">Cell division</keyword>